<accession>A0AA96DII0</accession>
<proteinExistence type="predicted"/>
<reference evidence="1" key="1">
    <citation type="submission" date="2023-09" db="EMBL/GenBank/DDBJ databases">
        <title>Arcobacter tbilisiensis sp. nov. isolated from chicken meat in Tbilisi, Georgia.</title>
        <authorList>
            <person name="Matthias R."/>
            <person name="Zautner A.E."/>
        </authorList>
    </citation>
    <scope>NUCLEOTIDE SEQUENCE</scope>
    <source>
        <strain evidence="3">LEO 101</strain>
        <strain evidence="1">LEO 49</strain>
        <strain evidence="4">LEO 50</strain>
        <strain evidence="2">LEO 53</strain>
    </source>
</reference>
<name>A0AA96DII0_9BACT</name>
<dbReference type="EMBL" id="CP135131">
    <property type="protein sequence ID" value="WNP40796.1"/>
    <property type="molecule type" value="Genomic_DNA"/>
</dbReference>
<evidence type="ECO:0000313" key="2">
    <source>
        <dbReference type="EMBL" id="WNL32554.1"/>
    </source>
</evidence>
<organism evidence="1">
    <name type="scientific">Arcobacter sp. AZ-2023</name>
    <dbReference type="NCBI Taxonomy" id="3074453"/>
    <lineage>
        <taxon>Bacteria</taxon>
        <taxon>Pseudomonadati</taxon>
        <taxon>Campylobacterota</taxon>
        <taxon>Epsilonproteobacteria</taxon>
        <taxon>Campylobacterales</taxon>
        <taxon>Arcobacteraceae</taxon>
        <taxon>Arcobacter</taxon>
    </lineage>
</organism>
<evidence type="ECO:0000313" key="1">
    <source>
        <dbReference type="EMBL" id="WNL28708.1"/>
    </source>
</evidence>
<dbReference type="EMBL" id="CP134853">
    <property type="protein sequence ID" value="WNL28708.1"/>
    <property type="molecule type" value="Genomic_DNA"/>
</dbReference>
<dbReference type="AlphaFoldDB" id="A0AA96DII0"/>
<sequence>MQTYTLKIQHENIAEKVLWVLKHFEKDGVIIQKDEEQNSIKSSIKKSVKELNEVKTGNLKAKDVSELLSAL</sequence>
<gene>
    <name evidence="3" type="ORF">RJG58_03165</name>
    <name evidence="4" type="ORF">RMP69_03165</name>
    <name evidence="1" type="ORF">RMQ65_04930</name>
    <name evidence="2" type="ORF">RMQ67_03165</name>
</gene>
<protein>
    <submittedName>
        <fullName evidence="1">Uncharacterized protein</fullName>
    </submittedName>
</protein>
<evidence type="ECO:0000313" key="3">
    <source>
        <dbReference type="EMBL" id="WNP38704.1"/>
    </source>
</evidence>
<dbReference type="EMBL" id="CP134855">
    <property type="protein sequence ID" value="WNL32554.1"/>
    <property type="molecule type" value="Genomic_DNA"/>
</dbReference>
<evidence type="ECO:0000313" key="4">
    <source>
        <dbReference type="EMBL" id="WNP40796.1"/>
    </source>
</evidence>
<dbReference type="EMBL" id="CP135130">
    <property type="protein sequence ID" value="WNP38704.1"/>
    <property type="molecule type" value="Genomic_DNA"/>
</dbReference>